<evidence type="ECO:0000256" key="1">
    <source>
        <dbReference type="ARBA" id="ARBA00022729"/>
    </source>
</evidence>
<dbReference type="EMBL" id="CACSHJ010000088">
    <property type="protein sequence ID" value="CAA0356883.1"/>
    <property type="molecule type" value="Genomic_DNA"/>
</dbReference>
<evidence type="ECO:0000313" key="4">
    <source>
        <dbReference type="EMBL" id="CAA0356883.1"/>
    </source>
</evidence>
<dbReference type="Pfam" id="PF05617">
    <property type="entry name" value="Prolamin_like"/>
    <property type="match status" value="1"/>
</dbReference>
<dbReference type="AlphaFoldDB" id="A0A5S9WWY9"/>
<gene>
    <name evidence="4" type="ORF">C24_LOCUS7323</name>
</gene>
<name>A0A5S9WWY9_ARATH</name>
<protein>
    <recommendedName>
        <fullName evidence="3">Prolamin-like domain-containing protein</fullName>
    </recommendedName>
</protein>
<dbReference type="OrthoDB" id="1368054at2759"/>
<evidence type="ECO:0000256" key="2">
    <source>
        <dbReference type="SAM" id="SignalP"/>
    </source>
</evidence>
<dbReference type="Proteomes" id="UP000434276">
    <property type="component" value="Unassembled WGS sequence"/>
</dbReference>
<accession>A0A5S9WWY9</accession>
<proteinExistence type="predicted"/>
<feature type="chain" id="PRO_5024980930" description="Prolamin-like domain-containing protein" evidence="2">
    <location>
        <begin position="25"/>
        <end position="157"/>
    </location>
</feature>
<dbReference type="InterPro" id="IPR008502">
    <property type="entry name" value="Prolamin-like"/>
</dbReference>
<evidence type="ECO:0000259" key="3">
    <source>
        <dbReference type="Pfam" id="PF05617"/>
    </source>
</evidence>
<feature type="domain" description="Prolamin-like" evidence="3">
    <location>
        <begin position="71"/>
        <end position="141"/>
    </location>
</feature>
<keyword evidence="1 2" id="KW-0732">Signal</keyword>
<organism evidence="4 5">
    <name type="scientific">Arabidopsis thaliana</name>
    <name type="common">Mouse-ear cress</name>
    <dbReference type="NCBI Taxonomy" id="3702"/>
    <lineage>
        <taxon>Eukaryota</taxon>
        <taxon>Viridiplantae</taxon>
        <taxon>Streptophyta</taxon>
        <taxon>Embryophyta</taxon>
        <taxon>Tracheophyta</taxon>
        <taxon>Spermatophyta</taxon>
        <taxon>Magnoliopsida</taxon>
        <taxon>eudicotyledons</taxon>
        <taxon>Gunneridae</taxon>
        <taxon>Pentapetalae</taxon>
        <taxon>rosids</taxon>
        <taxon>malvids</taxon>
        <taxon>Brassicales</taxon>
        <taxon>Brassicaceae</taxon>
        <taxon>Camelineae</taxon>
        <taxon>Arabidopsis</taxon>
    </lineage>
</organism>
<dbReference type="ExpressionAtlas" id="A0A5S9WWY9">
    <property type="expression patterns" value="baseline"/>
</dbReference>
<dbReference type="InterPro" id="IPR040220">
    <property type="entry name" value="DD11"/>
</dbReference>
<feature type="signal peptide" evidence="2">
    <location>
        <begin position="1"/>
        <end position="24"/>
    </location>
</feature>
<evidence type="ECO:0000313" key="5">
    <source>
        <dbReference type="Proteomes" id="UP000434276"/>
    </source>
</evidence>
<sequence>MAKSILMAILVSILTFSMVCPICSQKIHHYSKEISEDVDTSPTPVEGADSPTTEYEIKLAHRLHEDYILACPKKPSSKCDDEIFQNMLDGTTPVTNECCLDILKTGKDCHLALVKIIFSTDDYKNIASRAIPKSKQTWNDCARRVSKEIGAPISFEQ</sequence>
<dbReference type="PANTHER" id="PTHR31207:SF23">
    <property type="entry name" value="DOWNREGULATED IN DIF1 18-RELATED"/>
    <property type="match status" value="1"/>
</dbReference>
<reference evidence="4 5" key="1">
    <citation type="submission" date="2019-12" db="EMBL/GenBank/DDBJ databases">
        <authorList>
            <person name="Jiao W.-B."/>
            <person name="Schneeberger K."/>
        </authorList>
    </citation>
    <scope>NUCLEOTIDE SEQUENCE [LARGE SCALE GENOMIC DNA]</scope>
    <source>
        <strain evidence="5">cv. C24</strain>
    </source>
</reference>
<dbReference type="PANTHER" id="PTHR31207">
    <property type="entry name" value="ECA1 GAMETOGENESIS FAMILY PROTEIN (DUF784)-RELATED-RELATED"/>
    <property type="match status" value="1"/>
</dbReference>